<keyword evidence="3 9" id="KW-0813">Transport</keyword>
<evidence type="ECO:0000256" key="10">
    <source>
        <dbReference type="SAM" id="MobiDB-lite"/>
    </source>
</evidence>
<dbReference type="PROSITE" id="PS50928">
    <property type="entry name" value="ABC_TM1"/>
    <property type="match status" value="1"/>
</dbReference>
<dbReference type="InterPro" id="IPR043429">
    <property type="entry name" value="ArtM/GltK/GlnP/TcyL/YhdX-like"/>
</dbReference>
<dbReference type="InterPro" id="IPR010065">
    <property type="entry name" value="AA_ABC_transptr_permease_3TM"/>
</dbReference>
<dbReference type="NCBIfam" id="TIGR01726">
    <property type="entry name" value="HEQRo_perm_3TM"/>
    <property type="match status" value="1"/>
</dbReference>
<feature type="transmembrane region" description="Helical" evidence="9">
    <location>
        <begin position="309"/>
        <end position="330"/>
    </location>
</feature>
<dbReference type="RefSeq" id="WP_345487105.1">
    <property type="nucleotide sequence ID" value="NZ_BAAAWU010000001.1"/>
</dbReference>
<evidence type="ECO:0000313" key="13">
    <source>
        <dbReference type="Proteomes" id="UP001589716"/>
    </source>
</evidence>
<evidence type="ECO:0000256" key="9">
    <source>
        <dbReference type="RuleBase" id="RU363032"/>
    </source>
</evidence>
<evidence type="ECO:0000256" key="5">
    <source>
        <dbReference type="ARBA" id="ARBA00022692"/>
    </source>
</evidence>
<evidence type="ECO:0000313" key="12">
    <source>
        <dbReference type="EMBL" id="MFB9554508.1"/>
    </source>
</evidence>
<dbReference type="CDD" id="cd06261">
    <property type="entry name" value="TM_PBP2"/>
    <property type="match status" value="1"/>
</dbReference>
<organism evidence="12 13">
    <name type="scientific">Streptomyces roseoviridis</name>
    <dbReference type="NCBI Taxonomy" id="67361"/>
    <lineage>
        <taxon>Bacteria</taxon>
        <taxon>Bacillati</taxon>
        <taxon>Actinomycetota</taxon>
        <taxon>Actinomycetes</taxon>
        <taxon>Kitasatosporales</taxon>
        <taxon>Streptomycetaceae</taxon>
        <taxon>Streptomyces</taxon>
    </lineage>
</organism>
<comment type="similarity">
    <text evidence="2">Belongs to the binding-protein-dependent transport system permease family. HisMQ subfamily.</text>
</comment>
<dbReference type="Gene3D" id="1.10.3720.10">
    <property type="entry name" value="MetI-like"/>
    <property type="match status" value="1"/>
</dbReference>
<keyword evidence="13" id="KW-1185">Reference proteome</keyword>
<accession>A0ABV5QLX6</accession>
<evidence type="ECO:0000256" key="1">
    <source>
        <dbReference type="ARBA" id="ARBA00004651"/>
    </source>
</evidence>
<dbReference type="PANTHER" id="PTHR30614">
    <property type="entry name" value="MEMBRANE COMPONENT OF AMINO ACID ABC TRANSPORTER"/>
    <property type="match status" value="1"/>
</dbReference>
<dbReference type="EMBL" id="JBHMCT010000007">
    <property type="protein sequence ID" value="MFB9554508.1"/>
    <property type="molecule type" value="Genomic_DNA"/>
</dbReference>
<gene>
    <name evidence="12" type="ORF">ACFFTP_09925</name>
</gene>
<dbReference type="PANTHER" id="PTHR30614:SF20">
    <property type="entry name" value="GLUTAMINE TRANSPORT SYSTEM PERMEASE PROTEIN GLNP"/>
    <property type="match status" value="1"/>
</dbReference>
<sequence length="347" mass="37232">MTFAKEDAPRDGTPSDKGGDTGRGPGQDKDQGRGPDRGPDENQGPDKDQGRGPDRGPDKNQGPGPDAYTPSARRIERERFKRSRTRRATAVAALSTLVTLAVLYVVVTGSPGWPRTKETFLDGEYARQALPLVLDGLWLNLRLLAVCGAVTLVLGLLLAVARTLRGPALFPLRALATAYVDFFRGLPLIICLLAVIFGLPALRLQGVPTDPVVLGGIALSLTYSAYMAEVFRAGIESVHPSQRAAARSLGLSSAQTMRFVVLPQAVRRVVPPLLNDLVSLQKDTGLVSIAGAVDAVYAAQILASKTFNYTPYVVAGLVFVVLTIPMTRFTDWVTARMNRRQSQGGTV</sequence>
<evidence type="ECO:0000256" key="3">
    <source>
        <dbReference type="ARBA" id="ARBA00022448"/>
    </source>
</evidence>
<keyword evidence="7 9" id="KW-1133">Transmembrane helix</keyword>
<evidence type="ECO:0000256" key="2">
    <source>
        <dbReference type="ARBA" id="ARBA00010072"/>
    </source>
</evidence>
<proteinExistence type="inferred from homology"/>
<feature type="transmembrane region" description="Helical" evidence="9">
    <location>
        <begin position="88"/>
        <end position="107"/>
    </location>
</feature>
<reference evidence="12 13" key="1">
    <citation type="submission" date="2024-09" db="EMBL/GenBank/DDBJ databases">
        <authorList>
            <person name="Sun Q."/>
            <person name="Mori K."/>
        </authorList>
    </citation>
    <scope>NUCLEOTIDE SEQUENCE [LARGE SCALE GENOMIC DNA]</scope>
    <source>
        <strain evidence="12 13">JCM 4414</strain>
    </source>
</reference>
<feature type="compositionally biased region" description="Basic and acidic residues" evidence="10">
    <location>
        <begin position="1"/>
        <end position="58"/>
    </location>
</feature>
<keyword evidence="8 9" id="KW-0472">Membrane</keyword>
<dbReference type="Pfam" id="PF00528">
    <property type="entry name" value="BPD_transp_1"/>
    <property type="match status" value="1"/>
</dbReference>
<evidence type="ECO:0000259" key="11">
    <source>
        <dbReference type="PROSITE" id="PS50928"/>
    </source>
</evidence>
<comment type="subcellular location">
    <subcellularLocation>
        <location evidence="1 9">Cell membrane</location>
        <topology evidence="1 9">Multi-pass membrane protein</topology>
    </subcellularLocation>
</comment>
<dbReference type="SUPFAM" id="SSF161098">
    <property type="entry name" value="MetI-like"/>
    <property type="match status" value="1"/>
</dbReference>
<protein>
    <submittedName>
        <fullName evidence="12">Amino acid ABC transporter permease</fullName>
    </submittedName>
</protein>
<evidence type="ECO:0000256" key="7">
    <source>
        <dbReference type="ARBA" id="ARBA00022989"/>
    </source>
</evidence>
<name>A0ABV5QLX6_9ACTN</name>
<keyword evidence="4" id="KW-1003">Cell membrane</keyword>
<feature type="region of interest" description="Disordered" evidence="10">
    <location>
        <begin position="1"/>
        <end position="82"/>
    </location>
</feature>
<keyword evidence="5 9" id="KW-0812">Transmembrane</keyword>
<evidence type="ECO:0000256" key="6">
    <source>
        <dbReference type="ARBA" id="ARBA00022970"/>
    </source>
</evidence>
<evidence type="ECO:0000256" key="4">
    <source>
        <dbReference type="ARBA" id="ARBA00022475"/>
    </source>
</evidence>
<dbReference type="InterPro" id="IPR035906">
    <property type="entry name" value="MetI-like_sf"/>
</dbReference>
<feature type="transmembrane region" description="Helical" evidence="9">
    <location>
        <begin position="182"/>
        <end position="200"/>
    </location>
</feature>
<comment type="caution">
    <text evidence="12">The sequence shown here is derived from an EMBL/GenBank/DDBJ whole genome shotgun (WGS) entry which is preliminary data.</text>
</comment>
<feature type="transmembrane region" description="Helical" evidence="9">
    <location>
        <begin position="141"/>
        <end position="161"/>
    </location>
</feature>
<feature type="transmembrane region" description="Helical" evidence="9">
    <location>
        <begin position="212"/>
        <end position="231"/>
    </location>
</feature>
<feature type="domain" description="ABC transmembrane type-1" evidence="11">
    <location>
        <begin position="137"/>
        <end position="330"/>
    </location>
</feature>
<dbReference type="Proteomes" id="UP001589716">
    <property type="component" value="Unassembled WGS sequence"/>
</dbReference>
<keyword evidence="6" id="KW-0029">Amino-acid transport</keyword>
<evidence type="ECO:0000256" key="8">
    <source>
        <dbReference type="ARBA" id="ARBA00023136"/>
    </source>
</evidence>
<dbReference type="InterPro" id="IPR000515">
    <property type="entry name" value="MetI-like"/>
</dbReference>